<gene>
    <name evidence="1" type="ORF">E6C64_11390</name>
</gene>
<accession>A0A4V3WST2</accession>
<evidence type="ECO:0000313" key="1">
    <source>
        <dbReference type="EMBL" id="THG29317.1"/>
    </source>
</evidence>
<comment type="caution">
    <text evidence="1">The sequence shown here is derived from an EMBL/GenBank/DDBJ whole genome shotgun (WGS) entry which is preliminary data.</text>
</comment>
<dbReference type="AlphaFoldDB" id="A0A4V3WST2"/>
<dbReference type="RefSeq" id="WP_136427647.1">
    <property type="nucleotide sequence ID" value="NZ_SSSM01000005.1"/>
</dbReference>
<proteinExistence type="predicted"/>
<dbReference type="EMBL" id="SSSM01000005">
    <property type="protein sequence ID" value="THG29317.1"/>
    <property type="molecule type" value="Genomic_DNA"/>
</dbReference>
<name>A0A4V3WST2_9MICO</name>
<reference evidence="1 2" key="1">
    <citation type="submission" date="2019-04" db="EMBL/GenBank/DDBJ databases">
        <authorList>
            <person name="Jiang L."/>
        </authorList>
    </citation>
    <scope>NUCLEOTIDE SEQUENCE [LARGE SCALE GENOMIC DNA]</scope>
    <source>
        <strain evidence="1 2">YIM 131853</strain>
    </source>
</reference>
<dbReference type="Proteomes" id="UP000309133">
    <property type="component" value="Unassembled WGS sequence"/>
</dbReference>
<organism evidence="1 2">
    <name type="scientific">Naasia lichenicola</name>
    <dbReference type="NCBI Taxonomy" id="2565933"/>
    <lineage>
        <taxon>Bacteria</taxon>
        <taxon>Bacillati</taxon>
        <taxon>Actinomycetota</taxon>
        <taxon>Actinomycetes</taxon>
        <taxon>Micrococcales</taxon>
        <taxon>Microbacteriaceae</taxon>
        <taxon>Naasia</taxon>
    </lineage>
</organism>
<sequence length="96" mass="10488">MSHFLQLVVFDFPSEGIGQVRDEWINPDRIESIAPHLEIEKSGGDQVWLELTMASGPSKYVPVGPLAGRNLLAVAGDAIRTFFGDDSVQPVVAYSM</sequence>
<evidence type="ECO:0000313" key="2">
    <source>
        <dbReference type="Proteomes" id="UP000309133"/>
    </source>
</evidence>
<protein>
    <submittedName>
        <fullName evidence="1">Uncharacterized protein</fullName>
    </submittedName>
</protein>
<keyword evidence="2" id="KW-1185">Reference proteome</keyword>